<evidence type="ECO:0000256" key="1">
    <source>
        <dbReference type="ARBA" id="ARBA00022553"/>
    </source>
</evidence>
<gene>
    <name evidence="4" type="ORF">GON01_11185</name>
</gene>
<dbReference type="EMBL" id="WQMS01000013">
    <property type="protein sequence ID" value="MVO78493.1"/>
    <property type="molecule type" value="Genomic_DNA"/>
</dbReference>
<dbReference type="AlphaFoldDB" id="A0A6I4J325"/>
<dbReference type="SMART" id="SM00448">
    <property type="entry name" value="REC"/>
    <property type="match status" value="1"/>
</dbReference>
<evidence type="ECO:0000256" key="2">
    <source>
        <dbReference type="PROSITE-ProRule" id="PRU00169"/>
    </source>
</evidence>
<reference evidence="4 5" key="1">
    <citation type="submission" date="2019-12" db="EMBL/GenBank/DDBJ databases">
        <authorList>
            <person name="Huq M.A."/>
        </authorList>
    </citation>
    <scope>NUCLEOTIDE SEQUENCE [LARGE SCALE GENOMIC DNA]</scope>
    <source>
        <strain evidence="4 5">MAH-20</strain>
    </source>
</reference>
<proteinExistence type="predicted"/>
<keyword evidence="1 2" id="KW-0597">Phosphoprotein</keyword>
<dbReference type="PANTHER" id="PTHR44591:SF21">
    <property type="entry name" value="TWO-COMPONENT RESPONSE REGULATOR"/>
    <property type="match status" value="1"/>
</dbReference>
<dbReference type="Gene3D" id="3.40.50.2300">
    <property type="match status" value="1"/>
</dbReference>
<dbReference type="Proteomes" id="UP000441389">
    <property type="component" value="Unassembled WGS sequence"/>
</dbReference>
<evidence type="ECO:0000313" key="5">
    <source>
        <dbReference type="Proteomes" id="UP000441389"/>
    </source>
</evidence>
<keyword evidence="5" id="KW-1185">Reference proteome</keyword>
<dbReference type="PROSITE" id="PS50110">
    <property type="entry name" value="RESPONSE_REGULATORY"/>
    <property type="match status" value="1"/>
</dbReference>
<dbReference type="PANTHER" id="PTHR44591">
    <property type="entry name" value="STRESS RESPONSE REGULATOR PROTEIN 1"/>
    <property type="match status" value="1"/>
</dbReference>
<dbReference type="InterPro" id="IPR001789">
    <property type="entry name" value="Sig_transdc_resp-reg_receiver"/>
</dbReference>
<dbReference type="CDD" id="cd00156">
    <property type="entry name" value="REC"/>
    <property type="match status" value="1"/>
</dbReference>
<sequence length="138" mass="14698">MSGPLAGLRVLLVEDEPLIGMGIEDALARAGASVRLMRTDREAYATLEQAAGRTDLLITDINLREGTTGYDVARFGRRLNPSLDVLYLSGGPPESAMSFGVEGAEFVAKPVTEARLIARVETMIRGRQSALCPPPAVA</sequence>
<protein>
    <submittedName>
        <fullName evidence="4">Response regulator</fullName>
    </submittedName>
</protein>
<organism evidence="4 5">
    <name type="scientific">Sphingomonas horti</name>
    <dbReference type="NCBI Taxonomy" id="2682842"/>
    <lineage>
        <taxon>Bacteria</taxon>
        <taxon>Pseudomonadati</taxon>
        <taxon>Pseudomonadota</taxon>
        <taxon>Alphaproteobacteria</taxon>
        <taxon>Sphingomonadales</taxon>
        <taxon>Sphingomonadaceae</taxon>
        <taxon>Sphingomonas</taxon>
    </lineage>
</organism>
<evidence type="ECO:0000259" key="3">
    <source>
        <dbReference type="PROSITE" id="PS50110"/>
    </source>
</evidence>
<dbReference type="Pfam" id="PF00072">
    <property type="entry name" value="Response_reg"/>
    <property type="match status" value="1"/>
</dbReference>
<dbReference type="InterPro" id="IPR050595">
    <property type="entry name" value="Bact_response_regulator"/>
</dbReference>
<dbReference type="SUPFAM" id="SSF52172">
    <property type="entry name" value="CheY-like"/>
    <property type="match status" value="1"/>
</dbReference>
<comment type="caution">
    <text evidence="4">The sequence shown here is derived from an EMBL/GenBank/DDBJ whole genome shotgun (WGS) entry which is preliminary data.</text>
</comment>
<dbReference type="GO" id="GO:0000160">
    <property type="term" value="P:phosphorelay signal transduction system"/>
    <property type="evidence" value="ECO:0007669"/>
    <property type="project" value="InterPro"/>
</dbReference>
<accession>A0A6I4J325</accession>
<name>A0A6I4J325_9SPHN</name>
<feature type="modified residue" description="4-aspartylphosphate" evidence="2">
    <location>
        <position position="60"/>
    </location>
</feature>
<dbReference type="InterPro" id="IPR011006">
    <property type="entry name" value="CheY-like_superfamily"/>
</dbReference>
<dbReference type="RefSeq" id="WP_157027429.1">
    <property type="nucleotide sequence ID" value="NZ_WQMS01000013.1"/>
</dbReference>
<evidence type="ECO:0000313" key="4">
    <source>
        <dbReference type="EMBL" id="MVO78493.1"/>
    </source>
</evidence>
<feature type="domain" description="Response regulatory" evidence="3">
    <location>
        <begin position="9"/>
        <end position="124"/>
    </location>
</feature>